<evidence type="ECO:0000313" key="2">
    <source>
        <dbReference type="Proteomes" id="UP000663828"/>
    </source>
</evidence>
<protein>
    <submittedName>
        <fullName evidence="1">Uncharacterized protein</fullName>
    </submittedName>
</protein>
<organism evidence="1 2">
    <name type="scientific">Adineta ricciae</name>
    <name type="common">Rotifer</name>
    <dbReference type="NCBI Taxonomy" id="249248"/>
    <lineage>
        <taxon>Eukaryota</taxon>
        <taxon>Metazoa</taxon>
        <taxon>Spiralia</taxon>
        <taxon>Gnathifera</taxon>
        <taxon>Rotifera</taxon>
        <taxon>Eurotatoria</taxon>
        <taxon>Bdelloidea</taxon>
        <taxon>Adinetida</taxon>
        <taxon>Adinetidae</taxon>
        <taxon>Adineta</taxon>
    </lineage>
</organism>
<sequence length="237" mass="28217">MLDETSAKLQHQSHIVQNYIIAWFDPHTEDDVQYRQNTISELRNVVNSINIFNDIDQCIDFVTDIEQERVFMIVSNCSTQQLMIVIHDLSQINSVYVFDYNRTESRPSTKQWTKTRGPFTDINELCESIKLDARRCDYNMASISIIRTAQSLDRGLDELDQSFMYSQLLKDILQDMDHGEDAKQIFVEFCRQQHQDNVAQLNIINEFEREYRMHTPIWWYTRDCFLYCMLNKALRTQ</sequence>
<keyword evidence="2" id="KW-1185">Reference proteome</keyword>
<reference evidence="1" key="1">
    <citation type="submission" date="2021-02" db="EMBL/GenBank/DDBJ databases">
        <authorList>
            <person name="Nowell W R."/>
        </authorList>
    </citation>
    <scope>NUCLEOTIDE SEQUENCE</scope>
</reference>
<dbReference type="Proteomes" id="UP000663828">
    <property type="component" value="Unassembled WGS sequence"/>
</dbReference>
<gene>
    <name evidence="1" type="ORF">XAT740_LOCUS14596</name>
</gene>
<comment type="caution">
    <text evidence="1">The sequence shown here is derived from an EMBL/GenBank/DDBJ whole genome shotgun (WGS) entry which is preliminary data.</text>
</comment>
<dbReference type="EMBL" id="CAJNOR010000880">
    <property type="protein sequence ID" value="CAF1028011.1"/>
    <property type="molecule type" value="Genomic_DNA"/>
</dbReference>
<name>A0A814IRV8_ADIRI</name>
<accession>A0A814IRV8</accession>
<dbReference type="AlphaFoldDB" id="A0A814IRV8"/>
<proteinExistence type="predicted"/>
<evidence type="ECO:0000313" key="1">
    <source>
        <dbReference type="EMBL" id="CAF1028011.1"/>
    </source>
</evidence>
<feature type="non-terminal residue" evidence="1">
    <location>
        <position position="237"/>
    </location>
</feature>